<dbReference type="AlphaFoldDB" id="A0A323UUP2"/>
<keyword evidence="1" id="KW-1133">Transmembrane helix</keyword>
<keyword evidence="1" id="KW-0472">Membrane</keyword>
<reference evidence="2 3" key="1">
    <citation type="submission" date="2018-06" db="EMBL/GenBank/DDBJ databases">
        <title>Azoarcus communis strain SWub3 genome.</title>
        <authorList>
            <person name="Zorraquino Salvo V."/>
            <person name="Toubiana D."/>
            <person name="Blumwald E."/>
        </authorList>
    </citation>
    <scope>NUCLEOTIDE SEQUENCE [LARGE SCALE GENOMIC DNA]</scope>
    <source>
        <strain evidence="2 3">SWub3</strain>
    </source>
</reference>
<proteinExistence type="predicted"/>
<evidence type="ECO:0000313" key="3">
    <source>
        <dbReference type="Proteomes" id="UP000248259"/>
    </source>
</evidence>
<name>A0A323UUP2_9RHOO</name>
<keyword evidence="1" id="KW-0812">Transmembrane</keyword>
<sequence length="280" mass="29945">MAVERCALSDRSRGLARLAALPCRGAGRVGWWPAGREPGQSASGARTECDGGYAVSGLSSRGDGKQSVAGFTLVEVVIALSIFSLIMLGLLSALGTFGASASRLDERTNKSGSAWLVGDFLRATLSQSVQRLKETLPDGSQAVFFRGTADELNWVGRMPARFGIGGLYHFRLSRVRDAGGDSLMLIYAPYVGGDRVQAAHHEARHVLVEGIEAFRLAYQIKPASREEAPLWQAIWEDPERLPARVRIDIAATGRAWGPLFVSISPPDSGGGIRIVSGPVE</sequence>
<dbReference type="InterPro" id="IPR012902">
    <property type="entry name" value="N_methyl_site"/>
</dbReference>
<dbReference type="Pfam" id="PF07963">
    <property type="entry name" value="N_methyl"/>
    <property type="match status" value="1"/>
</dbReference>
<dbReference type="EMBL" id="QKOE01000008">
    <property type="protein sequence ID" value="PZA16165.1"/>
    <property type="molecule type" value="Genomic_DNA"/>
</dbReference>
<accession>A0A323UUP2</accession>
<gene>
    <name evidence="2" type="ORF">DNK49_12670</name>
</gene>
<feature type="transmembrane region" description="Helical" evidence="1">
    <location>
        <begin position="68"/>
        <end position="94"/>
    </location>
</feature>
<organism evidence="2 3">
    <name type="scientific">Parazoarcus communis SWub3 = DSM 12120</name>
    <dbReference type="NCBI Taxonomy" id="1121029"/>
    <lineage>
        <taxon>Bacteria</taxon>
        <taxon>Pseudomonadati</taxon>
        <taxon>Pseudomonadota</taxon>
        <taxon>Betaproteobacteria</taxon>
        <taxon>Rhodocyclales</taxon>
        <taxon>Zoogloeaceae</taxon>
        <taxon>Parazoarcus</taxon>
    </lineage>
</organism>
<comment type="caution">
    <text evidence="2">The sequence shown here is derived from an EMBL/GenBank/DDBJ whole genome shotgun (WGS) entry which is preliminary data.</text>
</comment>
<evidence type="ECO:0000313" key="2">
    <source>
        <dbReference type="EMBL" id="PZA16165.1"/>
    </source>
</evidence>
<evidence type="ECO:0008006" key="4">
    <source>
        <dbReference type="Google" id="ProtNLM"/>
    </source>
</evidence>
<dbReference type="PROSITE" id="PS00409">
    <property type="entry name" value="PROKAR_NTER_METHYL"/>
    <property type="match status" value="1"/>
</dbReference>
<dbReference type="Proteomes" id="UP000248259">
    <property type="component" value="Unassembled WGS sequence"/>
</dbReference>
<evidence type="ECO:0000256" key="1">
    <source>
        <dbReference type="SAM" id="Phobius"/>
    </source>
</evidence>
<keyword evidence="3" id="KW-1185">Reference proteome</keyword>
<dbReference type="NCBIfam" id="TIGR02532">
    <property type="entry name" value="IV_pilin_GFxxxE"/>
    <property type="match status" value="1"/>
</dbReference>
<protein>
    <recommendedName>
        <fullName evidence="4">Prepilin-type N-terminal cleavage/methylation domain-containing protein</fullName>
    </recommendedName>
</protein>